<evidence type="ECO:0000313" key="11">
    <source>
        <dbReference type="RefSeq" id="XP_029021454.1"/>
    </source>
</evidence>
<dbReference type="InParanoid" id="A0A6P7NV69"/>
<protein>
    <recommendedName>
        <fullName evidence="2">Seipin</fullName>
    </recommendedName>
</protein>
<dbReference type="Proteomes" id="UP000515150">
    <property type="component" value="Chromosome 10"/>
</dbReference>
<evidence type="ECO:0000256" key="6">
    <source>
        <dbReference type="ARBA" id="ARBA00023098"/>
    </source>
</evidence>
<proteinExistence type="predicted"/>
<dbReference type="PANTHER" id="PTHR21212:SF0">
    <property type="entry name" value="SEIPIN"/>
    <property type="match status" value="1"/>
</dbReference>
<feature type="region of interest" description="Disordered" evidence="8">
    <location>
        <begin position="292"/>
        <end position="338"/>
    </location>
</feature>
<evidence type="ECO:0000256" key="1">
    <source>
        <dbReference type="ARBA" id="ARBA00004477"/>
    </source>
</evidence>
<sequence>MDQQSHLRPDDGEALVLFDQLLLRLRDAVATVIYRIHQRVIQAFVVLSLVTLLLFLAAFLYGSFYYAYMPRAAFSTPLHYHYRTDCDSPAPLCSYPVANISLLRNRKHVLTFGQTYRISLHLEMPESPTNEDLGMFMIKATCFSQKDVQLASSVRSAQQPLPASVSRFSMLRYRSDLLKTLTTVLFLPAFLAGTSEQKQQLEVELFSNYVDDPYSPSVTAVIEILSHKVQIYSSQLYVHAHFTGIRYLLFYFPVVSALVGVASNFIFLSVLFVVSYMRLLLRFEWRPEQVRNNGPVSAREQPEDDKGVTAGAAEQVGPLRISTATPEETVATAETNNK</sequence>
<dbReference type="CDD" id="cd23995">
    <property type="entry name" value="Seipin_BSCL2_like"/>
    <property type="match status" value="1"/>
</dbReference>
<evidence type="ECO:0000256" key="7">
    <source>
        <dbReference type="ARBA" id="ARBA00023136"/>
    </source>
</evidence>
<dbReference type="GO" id="GO:0140042">
    <property type="term" value="P:lipid droplet formation"/>
    <property type="evidence" value="ECO:0007669"/>
    <property type="project" value="UniProtKB-ARBA"/>
</dbReference>
<reference evidence="11" key="1">
    <citation type="submission" date="2025-08" db="UniProtKB">
        <authorList>
            <consortium name="RefSeq"/>
        </authorList>
    </citation>
    <scope>IDENTIFICATION</scope>
</reference>
<keyword evidence="10" id="KW-1185">Reference proteome</keyword>
<keyword evidence="5 9" id="KW-1133">Transmembrane helix</keyword>
<dbReference type="GeneID" id="114864699"/>
<keyword evidence="4" id="KW-0256">Endoplasmic reticulum</keyword>
<keyword evidence="3 9" id="KW-0812">Transmembrane</keyword>
<keyword evidence="6" id="KW-0443">Lipid metabolism</keyword>
<evidence type="ECO:0000256" key="8">
    <source>
        <dbReference type="SAM" id="MobiDB-lite"/>
    </source>
</evidence>
<evidence type="ECO:0000256" key="4">
    <source>
        <dbReference type="ARBA" id="ARBA00022824"/>
    </source>
</evidence>
<evidence type="ECO:0000313" key="10">
    <source>
        <dbReference type="Proteomes" id="UP000515150"/>
    </source>
</evidence>
<keyword evidence="7 9" id="KW-0472">Membrane</keyword>
<feature type="compositionally biased region" description="Low complexity" evidence="8">
    <location>
        <begin position="323"/>
        <end position="338"/>
    </location>
</feature>
<accession>A0A6P7NV69</accession>
<dbReference type="OrthoDB" id="3990054at2759"/>
<dbReference type="PANTHER" id="PTHR21212">
    <property type="entry name" value="BERNARDINELLI-SEIP CONGENITAL LIPODYSTROPHY 2 HOMOLOG BSCL2 PROTEIN"/>
    <property type="match status" value="1"/>
</dbReference>
<dbReference type="GO" id="GO:0005789">
    <property type="term" value="C:endoplasmic reticulum membrane"/>
    <property type="evidence" value="ECO:0007669"/>
    <property type="project" value="UniProtKB-SubCell"/>
</dbReference>
<comment type="subcellular location">
    <subcellularLocation>
        <location evidence="1">Endoplasmic reticulum membrane</location>
        <topology evidence="1">Multi-pass membrane protein</topology>
    </subcellularLocation>
</comment>
<feature type="transmembrane region" description="Helical" evidence="9">
    <location>
        <begin position="250"/>
        <end position="276"/>
    </location>
</feature>
<dbReference type="Pfam" id="PF06775">
    <property type="entry name" value="Seipin"/>
    <property type="match status" value="1"/>
</dbReference>
<feature type="transmembrane region" description="Helical" evidence="9">
    <location>
        <begin position="40"/>
        <end position="61"/>
    </location>
</feature>
<gene>
    <name evidence="11" type="primary">LOC114864699</name>
</gene>
<dbReference type="GO" id="GO:0006629">
    <property type="term" value="P:lipid metabolic process"/>
    <property type="evidence" value="ECO:0007669"/>
    <property type="project" value="UniProtKB-KW"/>
</dbReference>
<dbReference type="InterPro" id="IPR009617">
    <property type="entry name" value="Seipin"/>
</dbReference>
<name>A0A6P7NV69_BETSP</name>
<organism evidence="10 11">
    <name type="scientific">Betta splendens</name>
    <name type="common">Siamese fighting fish</name>
    <dbReference type="NCBI Taxonomy" id="158456"/>
    <lineage>
        <taxon>Eukaryota</taxon>
        <taxon>Metazoa</taxon>
        <taxon>Chordata</taxon>
        <taxon>Craniata</taxon>
        <taxon>Vertebrata</taxon>
        <taxon>Euteleostomi</taxon>
        <taxon>Actinopterygii</taxon>
        <taxon>Neopterygii</taxon>
        <taxon>Teleostei</taxon>
        <taxon>Neoteleostei</taxon>
        <taxon>Acanthomorphata</taxon>
        <taxon>Anabantaria</taxon>
        <taxon>Anabantiformes</taxon>
        <taxon>Anabantoidei</taxon>
        <taxon>Osphronemidae</taxon>
        <taxon>Betta</taxon>
    </lineage>
</organism>
<evidence type="ECO:0000256" key="2">
    <source>
        <dbReference type="ARBA" id="ARBA00022064"/>
    </source>
</evidence>
<dbReference type="AlphaFoldDB" id="A0A6P7NV69"/>
<evidence type="ECO:0000256" key="5">
    <source>
        <dbReference type="ARBA" id="ARBA00022989"/>
    </source>
</evidence>
<evidence type="ECO:0000256" key="3">
    <source>
        <dbReference type="ARBA" id="ARBA00022692"/>
    </source>
</evidence>
<evidence type="ECO:0000256" key="9">
    <source>
        <dbReference type="SAM" id="Phobius"/>
    </source>
</evidence>
<dbReference type="KEGG" id="bspl:114864699"/>
<dbReference type="RefSeq" id="XP_029021454.1">
    <property type="nucleotide sequence ID" value="XM_029165621.3"/>
</dbReference>